<feature type="domain" description="Glycosyltransferase subfamily 4-like N-terminal" evidence="4">
    <location>
        <begin position="25"/>
        <end position="168"/>
    </location>
</feature>
<feature type="domain" description="Glycosyl transferase family 1" evidence="3">
    <location>
        <begin position="202"/>
        <end position="356"/>
    </location>
</feature>
<keyword evidence="2" id="KW-0808">Transferase</keyword>
<dbReference type="InterPro" id="IPR001296">
    <property type="entry name" value="Glyco_trans_1"/>
</dbReference>
<evidence type="ECO:0000313" key="6">
    <source>
        <dbReference type="Proteomes" id="UP001500731"/>
    </source>
</evidence>
<dbReference type="SUPFAM" id="SSF53756">
    <property type="entry name" value="UDP-Glycosyltransferase/glycogen phosphorylase"/>
    <property type="match status" value="1"/>
</dbReference>
<dbReference type="Proteomes" id="UP001500731">
    <property type="component" value="Unassembled WGS sequence"/>
</dbReference>
<proteinExistence type="predicted"/>
<dbReference type="Pfam" id="PF00534">
    <property type="entry name" value="Glycos_transf_1"/>
    <property type="match status" value="1"/>
</dbReference>
<accession>A0ABP8PDH3</accession>
<reference evidence="6" key="1">
    <citation type="journal article" date="2019" name="Int. J. Syst. Evol. Microbiol.">
        <title>The Global Catalogue of Microorganisms (GCM) 10K type strain sequencing project: providing services to taxonomists for standard genome sequencing and annotation.</title>
        <authorList>
            <consortium name="The Broad Institute Genomics Platform"/>
            <consortium name="The Broad Institute Genome Sequencing Center for Infectious Disease"/>
            <person name="Wu L."/>
            <person name="Ma J."/>
        </authorList>
    </citation>
    <scope>NUCLEOTIDE SEQUENCE [LARGE SCALE GENOMIC DNA]</scope>
    <source>
        <strain evidence="6">JCM 17839</strain>
    </source>
</reference>
<evidence type="ECO:0000259" key="4">
    <source>
        <dbReference type="Pfam" id="PF13579"/>
    </source>
</evidence>
<keyword evidence="1" id="KW-0328">Glycosyltransferase</keyword>
<name>A0ABP8PDH3_9MICO</name>
<dbReference type="EMBL" id="BAABGP010000014">
    <property type="protein sequence ID" value="GAA4485856.1"/>
    <property type="molecule type" value="Genomic_DNA"/>
</dbReference>
<evidence type="ECO:0000256" key="1">
    <source>
        <dbReference type="ARBA" id="ARBA00022676"/>
    </source>
</evidence>
<dbReference type="PANTHER" id="PTHR12526:SF630">
    <property type="entry name" value="GLYCOSYLTRANSFERASE"/>
    <property type="match status" value="1"/>
</dbReference>
<evidence type="ECO:0000256" key="2">
    <source>
        <dbReference type="ARBA" id="ARBA00022679"/>
    </source>
</evidence>
<dbReference type="Gene3D" id="3.40.50.2000">
    <property type="entry name" value="Glycogen Phosphorylase B"/>
    <property type="match status" value="2"/>
</dbReference>
<dbReference type="Pfam" id="PF13579">
    <property type="entry name" value="Glyco_trans_4_4"/>
    <property type="match status" value="1"/>
</dbReference>
<protein>
    <submittedName>
        <fullName evidence="5">Glycosyltransferase family 4 protein</fullName>
    </submittedName>
</protein>
<comment type="caution">
    <text evidence="5">The sequence shown here is derived from an EMBL/GenBank/DDBJ whole genome shotgun (WGS) entry which is preliminary data.</text>
</comment>
<dbReference type="RefSeq" id="WP_345186724.1">
    <property type="nucleotide sequence ID" value="NZ_BAABGP010000014.1"/>
</dbReference>
<dbReference type="InterPro" id="IPR028098">
    <property type="entry name" value="Glyco_trans_4-like_N"/>
</dbReference>
<dbReference type="PANTHER" id="PTHR12526">
    <property type="entry name" value="GLYCOSYLTRANSFERASE"/>
    <property type="match status" value="1"/>
</dbReference>
<gene>
    <name evidence="5" type="ORF">GCM10023171_20840</name>
</gene>
<evidence type="ECO:0000259" key="3">
    <source>
        <dbReference type="Pfam" id="PF00534"/>
    </source>
</evidence>
<keyword evidence="6" id="KW-1185">Reference proteome</keyword>
<sequence>MSGRRLCFVITNDISTVFYRGYLGYLRERGWDVTIISTDTGKLSALGESEGVRVVDVDMVRDPSPLRDLRSLFQLTAAIRRVAPDVLVFSTPKASLLASLAGWMLRIPVRIYHILGLRYETEAGLRRGVFRALEKTAAGLATETLAVSQSLVELVRDEGLTSRVSVLGAGSPFGTDVGRFSREASDIDPVDAGTESFLSRHGGRFTLLFVGRITRDKGVGDLLDALVVLASRGIEVVTLVVGPGEDELLDRRIGELSLEHAILRVGPVADPRAYMRVADVLCLPTLREGFGQVIVEAAGLEVPTITTQATGVRDVVLQGETGLKVPVRDPRALADAIERAVRNPDQVHAWGVAARARAVELYSTERVWRQYAEHFEELVAPESHANA</sequence>
<organism evidence="5 6">
    <name type="scientific">Microbacterium panaciterrae</name>
    <dbReference type="NCBI Taxonomy" id="985759"/>
    <lineage>
        <taxon>Bacteria</taxon>
        <taxon>Bacillati</taxon>
        <taxon>Actinomycetota</taxon>
        <taxon>Actinomycetes</taxon>
        <taxon>Micrococcales</taxon>
        <taxon>Microbacteriaceae</taxon>
        <taxon>Microbacterium</taxon>
    </lineage>
</organism>
<dbReference type="CDD" id="cd03808">
    <property type="entry name" value="GT4_CapM-like"/>
    <property type="match status" value="1"/>
</dbReference>
<evidence type="ECO:0000313" key="5">
    <source>
        <dbReference type="EMBL" id="GAA4485856.1"/>
    </source>
</evidence>